<dbReference type="RefSeq" id="WP_157586562.1">
    <property type="nucleotide sequence ID" value="NZ_WPIN01000006.1"/>
</dbReference>
<dbReference type="EMBL" id="WPIN01000006">
    <property type="protein sequence ID" value="MVM31928.1"/>
    <property type="molecule type" value="Genomic_DNA"/>
</dbReference>
<keyword evidence="2" id="KW-1185">Reference proteome</keyword>
<dbReference type="InterPro" id="IPR038643">
    <property type="entry name" value="PliI_sf"/>
</dbReference>
<proteinExistence type="predicted"/>
<accession>A0A7K1SE01</accession>
<comment type="caution">
    <text evidence="1">The sequence shown here is derived from an EMBL/GenBank/DDBJ whole genome shotgun (WGS) entry which is preliminary data.</text>
</comment>
<organism evidence="1 2">
    <name type="scientific">Spirosoma arboris</name>
    <dbReference type="NCBI Taxonomy" id="2682092"/>
    <lineage>
        <taxon>Bacteria</taxon>
        <taxon>Pseudomonadati</taxon>
        <taxon>Bacteroidota</taxon>
        <taxon>Cytophagia</taxon>
        <taxon>Cytophagales</taxon>
        <taxon>Cytophagaceae</taxon>
        <taxon>Spirosoma</taxon>
    </lineage>
</organism>
<evidence type="ECO:0000313" key="2">
    <source>
        <dbReference type="Proteomes" id="UP000436006"/>
    </source>
</evidence>
<evidence type="ECO:0000313" key="1">
    <source>
        <dbReference type="EMBL" id="MVM31928.1"/>
    </source>
</evidence>
<gene>
    <name evidence="1" type="ORF">GO755_17900</name>
</gene>
<dbReference type="Proteomes" id="UP000436006">
    <property type="component" value="Unassembled WGS sequence"/>
</dbReference>
<dbReference type="Gene3D" id="2.40.128.460">
    <property type="entry name" value="Periplasmic lysozyme inhibitor of I-type lysozyme"/>
    <property type="match status" value="1"/>
</dbReference>
<reference evidence="1 2" key="1">
    <citation type="submission" date="2019-12" db="EMBL/GenBank/DDBJ databases">
        <title>Spirosoma sp. HMF4905 genome sequencing and assembly.</title>
        <authorList>
            <person name="Kang H."/>
            <person name="Cha I."/>
            <person name="Kim H."/>
            <person name="Joh K."/>
        </authorList>
    </citation>
    <scope>NUCLEOTIDE SEQUENCE [LARGE SCALE GENOMIC DNA]</scope>
    <source>
        <strain evidence="1 2">HMF4905</strain>
    </source>
</reference>
<sequence>MGIKVRCFLVGILGLIQLGGTRLIQDVRPRTDIATSITQQSRITLRSYSVKLAPQYAKTLRFNIYSFNVTASDSGRVREMIIKAYRGELLLTNFRLRVDGAVVGAEVADLDNNRFPELYVYTTSDGSGSFGNVYAWQFLPERKADIGLSNWRITPAEGYMGHDSLWVERDILCRKYPIYLSGDSNAEPSGGYQMVRYHLKPAGATGYTLITE</sequence>
<dbReference type="AlphaFoldDB" id="A0A7K1SE01"/>
<name>A0A7K1SE01_9BACT</name>
<protein>
    <submittedName>
        <fullName evidence="1">Uncharacterized protein</fullName>
    </submittedName>
</protein>